<accession>A0A1Q2CZ70</accession>
<protein>
    <submittedName>
        <fullName evidence="2">DNA-3-methyladenine glycosylase</fullName>
    </submittedName>
</protein>
<dbReference type="InterPro" id="IPR011257">
    <property type="entry name" value="DNA_glycosylase"/>
</dbReference>
<dbReference type="SUPFAM" id="SSF48150">
    <property type="entry name" value="DNA-glycosylase"/>
    <property type="match status" value="1"/>
</dbReference>
<evidence type="ECO:0000256" key="1">
    <source>
        <dbReference type="PIRSR" id="PIRSR605019-1"/>
    </source>
</evidence>
<dbReference type="KEGG" id="tfa:BW733_11720"/>
<dbReference type="AlphaFoldDB" id="A0A1Q2CZ70"/>
<keyword evidence="1" id="KW-0479">Metal-binding</keyword>
<feature type="binding site" evidence="1">
    <location>
        <position position="6"/>
    </location>
    <ligand>
        <name>Zn(2+)</name>
        <dbReference type="ChEBI" id="CHEBI:29105"/>
    </ligand>
</feature>
<name>A0A1Q2CZ70_9ACTN</name>
<feature type="binding site" evidence="1">
    <location>
        <position position="182"/>
    </location>
    <ligand>
        <name>Zn(2+)</name>
        <dbReference type="ChEBI" id="CHEBI:29105"/>
    </ligand>
</feature>
<dbReference type="InterPro" id="IPR005019">
    <property type="entry name" value="Adenine_glyco"/>
</dbReference>
<dbReference type="OrthoDB" id="9807664at2"/>
<dbReference type="GO" id="GO:0008725">
    <property type="term" value="F:DNA-3-methyladenine glycosylase activity"/>
    <property type="evidence" value="ECO:0007669"/>
    <property type="project" value="InterPro"/>
</dbReference>
<gene>
    <name evidence="2" type="ORF">BW733_11720</name>
</gene>
<dbReference type="EMBL" id="CP019607">
    <property type="protein sequence ID" value="AQP51385.1"/>
    <property type="molecule type" value="Genomic_DNA"/>
</dbReference>
<keyword evidence="1" id="KW-0862">Zinc</keyword>
<feature type="binding site" evidence="1">
    <location>
        <position position="178"/>
    </location>
    <ligand>
        <name>Zn(2+)</name>
        <dbReference type="ChEBI" id="CHEBI:29105"/>
    </ligand>
</feature>
<dbReference type="Pfam" id="PF03352">
    <property type="entry name" value="Adenine_glyco"/>
    <property type="match status" value="1"/>
</dbReference>
<dbReference type="PANTHER" id="PTHR30037">
    <property type="entry name" value="DNA-3-METHYLADENINE GLYCOSYLASE 1"/>
    <property type="match status" value="1"/>
</dbReference>
<dbReference type="InterPro" id="IPR052891">
    <property type="entry name" value="DNA-3mA_glycosylase"/>
</dbReference>
<dbReference type="Proteomes" id="UP000188235">
    <property type="component" value="Chromosome"/>
</dbReference>
<evidence type="ECO:0000313" key="2">
    <source>
        <dbReference type="EMBL" id="AQP51385.1"/>
    </source>
</evidence>
<evidence type="ECO:0000313" key="3">
    <source>
        <dbReference type="Proteomes" id="UP000188235"/>
    </source>
</evidence>
<feature type="binding site" evidence="1">
    <location>
        <position position="18"/>
    </location>
    <ligand>
        <name>Zn(2+)</name>
        <dbReference type="ChEBI" id="CHEBI:29105"/>
    </ligand>
</feature>
<dbReference type="GO" id="GO:0006284">
    <property type="term" value="P:base-excision repair"/>
    <property type="evidence" value="ECO:0007669"/>
    <property type="project" value="InterPro"/>
</dbReference>
<organism evidence="2 3">
    <name type="scientific">Tessaracoccus flavescens</name>
    <dbReference type="NCBI Taxonomy" id="399497"/>
    <lineage>
        <taxon>Bacteria</taxon>
        <taxon>Bacillati</taxon>
        <taxon>Actinomycetota</taxon>
        <taxon>Actinomycetes</taxon>
        <taxon>Propionibacteriales</taxon>
        <taxon>Propionibacteriaceae</taxon>
        <taxon>Tessaracoccus</taxon>
    </lineage>
</organism>
<dbReference type="STRING" id="399497.BW733_11720"/>
<sequence>METIRCFGTGDALYEAYHDEEWGRPVADTPDEHALFERIALEGAQAGLSWITILRKREGYREAFHRFAPAKVAELTPDDVDRLLTNPGIVRNRAKIEATIGNARALLAMHEAGERLADLIVAHAPEPRGHAPLTFADVPAQTPESLALSKALKKRGFRFVGPTTMYAAMQAIGTVDDHIQGCFLAR</sequence>
<dbReference type="PANTHER" id="PTHR30037:SF4">
    <property type="entry name" value="DNA-3-METHYLADENINE GLYCOSYLASE I"/>
    <property type="match status" value="1"/>
</dbReference>
<dbReference type="GO" id="GO:0046872">
    <property type="term" value="F:metal ion binding"/>
    <property type="evidence" value="ECO:0007669"/>
    <property type="project" value="UniProtKB-KW"/>
</dbReference>
<proteinExistence type="predicted"/>
<reference evidence="2 3" key="1">
    <citation type="journal article" date="2008" name="Int. J. Syst. Evol. Microbiol.">
        <title>Tessaracoccus flavescens sp. nov., isolated from marine sediment.</title>
        <authorList>
            <person name="Lee D.W."/>
            <person name="Lee S.D."/>
        </authorList>
    </citation>
    <scope>NUCLEOTIDE SEQUENCE [LARGE SCALE GENOMIC DNA]</scope>
    <source>
        <strain evidence="2 3">SST-39T</strain>
    </source>
</reference>
<keyword evidence="3" id="KW-1185">Reference proteome</keyword>
<dbReference type="RefSeq" id="WP_152024683.1">
    <property type="nucleotide sequence ID" value="NZ_CP019607.1"/>
</dbReference>
<dbReference type="Gene3D" id="1.10.340.30">
    <property type="entry name" value="Hypothetical protein, domain 2"/>
    <property type="match status" value="1"/>
</dbReference>